<evidence type="ECO:0000313" key="2">
    <source>
        <dbReference type="EMBL" id="KAK1433931.1"/>
    </source>
</evidence>
<accession>A0AAD8L747</accession>
<feature type="chain" id="PRO_5041953689" evidence="1">
    <location>
        <begin position="18"/>
        <end position="68"/>
    </location>
</feature>
<protein>
    <submittedName>
        <fullName evidence="2">Uncharacterized protein</fullName>
    </submittedName>
</protein>
<reference evidence="2" key="1">
    <citation type="journal article" date="2023" name="bioRxiv">
        <title>Improved chromosome-level genome assembly for marigold (Tagetes erecta).</title>
        <authorList>
            <person name="Jiang F."/>
            <person name="Yuan L."/>
            <person name="Wang S."/>
            <person name="Wang H."/>
            <person name="Xu D."/>
            <person name="Wang A."/>
            <person name="Fan W."/>
        </authorList>
    </citation>
    <scope>NUCLEOTIDE SEQUENCE</scope>
    <source>
        <strain evidence="2">WSJ</strain>
        <tissue evidence="2">Leaf</tissue>
    </source>
</reference>
<dbReference type="EMBL" id="JAUHHV010000002">
    <property type="protein sequence ID" value="KAK1433931.1"/>
    <property type="molecule type" value="Genomic_DNA"/>
</dbReference>
<evidence type="ECO:0000313" key="3">
    <source>
        <dbReference type="Proteomes" id="UP001229421"/>
    </source>
</evidence>
<organism evidence="2 3">
    <name type="scientific">Tagetes erecta</name>
    <name type="common">African marigold</name>
    <dbReference type="NCBI Taxonomy" id="13708"/>
    <lineage>
        <taxon>Eukaryota</taxon>
        <taxon>Viridiplantae</taxon>
        <taxon>Streptophyta</taxon>
        <taxon>Embryophyta</taxon>
        <taxon>Tracheophyta</taxon>
        <taxon>Spermatophyta</taxon>
        <taxon>Magnoliopsida</taxon>
        <taxon>eudicotyledons</taxon>
        <taxon>Gunneridae</taxon>
        <taxon>Pentapetalae</taxon>
        <taxon>asterids</taxon>
        <taxon>campanulids</taxon>
        <taxon>Asterales</taxon>
        <taxon>Asteraceae</taxon>
        <taxon>Asteroideae</taxon>
        <taxon>Heliantheae alliance</taxon>
        <taxon>Tageteae</taxon>
        <taxon>Tagetes</taxon>
    </lineage>
</organism>
<keyword evidence="1" id="KW-0732">Signal</keyword>
<keyword evidence="3" id="KW-1185">Reference proteome</keyword>
<comment type="caution">
    <text evidence="2">The sequence shown here is derived from an EMBL/GenBank/DDBJ whole genome shotgun (WGS) entry which is preliminary data.</text>
</comment>
<dbReference type="AlphaFoldDB" id="A0AAD8L747"/>
<dbReference type="Proteomes" id="UP001229421">
    <property type="component" value="Unassembled WGS sequence"/>
</dbReference>
<name>A0AAD8L747_TARER</name>
<gene>
    <name evidence="2" type="ORF">QVD17_10849</name>
</gene>
<evidence type="ECO:0000256" key="1">
    <source>
        <dbReference type="SAM" id="SignalP"/>
    </source>
</evidence>
<proteinExistence type="predicted"/>
<sequence>MRLRLLHLFTFLFSSIRIKIDKEAIDLLVSLGMCELLGIMLKEEAPMVLTAIPDAFGGSHGGYGGRSR</sequence>
<feature type="signal peptide" evidence="1">
    <location>
        <begin position="1"/>
        <end position="17"/>
    </location>
</feature>